<organism evidence="1 2">
    <name type="scientific">Clostridium uliginosum</name>
    <dbReference type="NCBI Taxonomy" id="119641"/>
    <lineage>
        <taxon>Bacteria</taxon>
        <taxon>Bacillati</taxon>
        <taxon>Bacillota</taxon>
        <taxon>Clostridia</taxon>
        <taxon>Eubacteriales</taxon>
        <taxon>Clostridiaceae</taxon>
        <taxon>Clostridium</taxon>
    </lineage>
</organism>
<accession>A0A1I1L489</accession>
<proteinExistence type="predicted"/>
<sequence>MNKKQVIVMSILVSLMLVLGITQSFFKQTFTEVALVENGITEFNEYNFEEGKYSFSLPNEWIVSEKQNKEQYISYKADFKDKENKITGYLQVIDTQNDLGVFAESDLKNLPLSYRNEQIMPFKIENVSGILSQYKTTVEKDYILENVCYYLNSDDGKIIKVLFNIKEDCYKENIKTVFNTIVSKVNTQAK</sequence>
<evidence type="ECO:0000313" key="2">
    <source>
        <dbReference type="Proteomes" id="UP000199263"/>
    </source>
</evidence>
<dbReference type="EMBL" id="FOMG01000007">
    <property type="protein sequence ID" value="SFC67849.1"/>
    <property type="molecule type" value="Genomic_DNA"/>
</dbReference>
<name>A0A1I1L489_9CLOT</name>
<dbReference type="AlphaFoldDB" id="A0A1I1L489"/>
<reference evidence="1 2" key="1">
    <citation type="submission" date="2016-10" db="EMBL/GenBank/DDBJ databases">
        <authorList>
            <person name="de Groot N.N."/>
        </authorList>
    </citation>
    <scope>NUCLEOTIDE SEQUENCE [LARGE SCALE GENOMIC DNA]</scope>
    <source>
        <strain evidence="1 2">DSM 12992</strain>
    </source>
</reference>
<dbReference type="RefSeq" id="WP_090089896.1">
    <property type="nucleotide sequence ID" value="NZ_FOMG01000007.1"/>
</dbReference>
<protein>
    <submittedName>
        <fullName evidence="1">Uncharacterized protein</fullName>
    </submittedName>
</protein>
<evidence type="ECO:0000313" key="1">
    <source>
        <dbReference type="EMBL" id="SFC67849.1"/>
    </source>
</evidence>
<gene>
    <name evidence="1" type="ORF">SAMN05421842_10769</name>
</gene>
<dbReference type="STRING" id="119641.SAMN05421842_10769"/>
<keyword evidence="2" id="KW-1185">Reference proteome</keyword>
<dbReference type="OrthoDB" id="1904250at2"/>
<dbReference type="Proteomes" id="UP000199263">
    <property type="component" value="Unassembled WGS sequence"/>
</dbReference>